<sequence length="307" mass="34573">MSQWSCGQDVRPPPPFPTTRGAGTIPHASCIVLSTQTTTKKIPIAPGGHHKNSLLSDLARLCRRRGNQHTQNGRIDTSPPSCERSNHPHSGGGRENQRWLPTAADRGRELNMAASSRRRQLRRTRKARERDRTGVGARAAGRIEAGVIKGKFRGKKEIPRWLPMVRNAKTGYFGVMSSKMATVVSRDAVLLAHVELFHFCITRDMPKFALLFDIRLNFTVLYALEPASFLHRLPHEHESTPFLTELHAIEVRMEKRRNERAKETGDSRESPPASDIVMHDSHMRKSGSDPVGDWIRFTLVGMEQANR</sequence>
<feature type="region of interest" description="Disordered" evidence="1">
    <location>
        <begin position="112"/>
        <end position="136"/>
    </location>
</feature>
<keyword evidence="3" id="KW-1185">Reference proteome</keyword>
<feature type="compositionally biased region" description="Basic and acidic residues" evidence="1">
    <location>
        <begin position="277"/>
        <end position="287"/>
    </location>
</feature>
<evidence type="ECO:0000256" key="1">
    <source>
        <dbReference type="SAM" id="MobiDB-lite"/>
    </source>
</evidence>
<feature type="region of interest" description="Disordered" evidence="1">
    <location>
        <begin position="1"/>
        <end position="23"/>
    </location>
</feature>
<protein>
    <submittedName>
        <fullName evidence="2">Uncharacterized protein</fullName>
    </submittedName>
</protein>
<gene>
    <name evidence="2" type="ORF">PR048_003496</name>
</gene>
<organism evidence="2 3">
    <name type="scientific">Dryococelus australis</name>
    <dbReference type="NCBI Taxonomy" id="614101"/>
    <lineage>
        <taxon>Eukaryota</taxon>
        <taxon>Metazoa</taxon>
        <taxon>Ecdysozoa</taxon>
        <taxon>Arthropoda</taxon>
        <taxon>Hexapoda</taxon>
        <taxon>Insecta</taxon>
        <taxon>Pterygota</taxon>
        <taxon>Neoptera</taxon>
        <taxon>Polyneoptera</taxon>
        <taxon>Phasmatodea</taxon>
        <taxon>Verophasmatodea</taxon>
        <taxon>Anareolatae</taxon>
        <taxon>Phasmatidae</taxon>
        <taxon>Eurycanthinae</taxon>
        <taxon>Dryococelus</taxon>
    </lineage>
</organism>
<feature type="compositionally biased region" description="Basic and acidic residues" evidence="1">
    <location>
        <begin position="257"/>
        <end position="269"/>
    </location>
</feature>
<reference evidence="2 3" key="1">
    <citation type="submission" date="2023-02" db="EMBL/GenBank/DDBJ databases">
        <title>LHISI_Scaffold_Assembly.</title>
        <authorList>
            <person name="Stuart O.P."/>
            <person name="Cleave R."/>
            <person name="Magrath M.J.L."/>
            <person name="Mikheyev A.S."/>
        </authorList>
    </citation>
    <scope>NUCLEOTIDE SEQUENCE [LARGE SCALE GENOMIC DNA]</scope>
    <source>
        <strain evidence="2">Daus_M_001</strain>
        <tissue evidence="2">Leg muscle</tissue>
    </source>
</reference>
<evidence type="ECO:0000313" key="2">
    <source>
        <dbReference type="EMBL" id="KAJ8898136.1"/>
    </source>
</evidence>
<dbReference type="Proteomes" id="UP001159363">
    <property type="component" value="Chromosome 1"/>
</dbReference>
<feature type="region of interest" description="Disordered" evidence="1">
    <location>
        <begin position="257"/>
        <end position="290"/>
    </location>
</feature>
<proteinExistence type="predicted"/>
<feature type="region of interest" description="Disordered" evidence="1">
    <location>
        <begin position="67"/>
        <end position="99"/>
    </location>
</feature>
<comment type="caution">
    <text evidence="2">The sequence shown here is derived from an EMBL/GenBank/DDBJ whole genome shotgun (WGS) entry which is preliminary data.</text>
</comment>
<accession>A0ABQ9IN93</accession>
<feature type="compositionally biased region" description="Polar residues" evidence="1">
    <location>
        <begin position="68"/>
        <end position="80"/>
    </location>
</feature>
<dbReference type="EMBL" id="JARBHB010000001">
    <property type="protein sequence ID" value="KAJ8898136.1"/>
    <property type="molecule type" value="Genomic_DNA"/>
</dbReference>
<evidence type="ECO:0000313" key="3">
    <source>
        <dbReference type="Proteomes" id="UP001159363"/>
    </source>
</evidence>
<name>A0ABQ9IN93_9NEOP</name>
<feature type="compositionally biased region" description="Basic residues" evidence="1">
    <location>
        <begin position="116"/>
        <end position="127"/>
    </location>
</feature>